<accession>A0A3S0IMN9</accession>
<proteinExistence type="predicted"/>
<gene>
    <name evidence="2" type="ORF">EKG38_13930</name>
</gene>
<keyword evidence="3" id="KW-1185">Reference proteome</keyword>
<dbReference type="AlphaFoldDB" id="A0A3S0IMN9"/>
<organism evidence="2 3">
    <name type="scientific">Shewanella canadensis</name>
    <dbReference type="NCBI Taxonomy" id="271096"/>
    <lineage>
        <taxon>Bacteria</taxon>
        <taxon>Pseudomonadati</taxon>
        <taxon>Pseudomonadota</taxon>
        <taxon>Gammaproteobacteria</taxon>
        <taxon>Alteromonadales</taxon>
        <taxon>Shewanellaceae</taxon>
        <taxon>Shewanella</taxon>
    </lineage>
</organism>
<protein>
    <submittedName>
        <fullName evidence="2">Uncharacterized protein</fullName>
    </submittedName>
</protein>
<evidence type="ECO:0000313" key="2">
    <source>
        <dbReference type="EMBL" id="RTR38598.1"/>
    </source>
</evidence>
<feature type="region of interest" description="Disordered" evidence="1">
    <location>
        <begin position="34"/>
        <end position="54"/>
    </location>
</feature>
<comment type="caution">
    <text evidence="2">The sequence shown here is derived from an EMBL/GenBank/DDBJ whole genome shotgun (WGS) entry which is preliminary data.</text>
</comment>
<dbReference type="EMBL" id="RXNU01000006">
    <property type="protein sequence ID" value="RTR38598.1"/>
    <property type="molecule type" value="Genomic_DNA"/>
</dbReference>
<sequence length="146" mass="17006">MFRNLFKKLLSWLREIWSLFKAIDGAVSKESQSKFHSSSNKRPNALTPSSTSSLSYQSPAIRHRYVELEGYAENLRIDSKGRYDLRQLARFAENFVWIGPDSIDEFITGGMDYDTDYIDGQRVLWLDKTECIEWSYLQYSALSDLL</sequence>
<reference evidence="2 3" key="1">
    <citation type="submission" date="2018-12" db="EMBL/GenBank/DDBJ databases">
        <authorList>
            <person name="Yu L."/>
        </authorList>
    </citation>
    <scope>NUCLEOTIDE SEQUENCE [LARGE SCALE GENOMIC DNA]</scope>
    <source>
        <strain evidence="2 3">HAW-EB2</strain>
    </source>
</reference>
<evidence type="ECO:0000313" key="3">
    <source>
        <dbReference type="Proteomes" id="UP000267448"/>
    </source>
</evidence>
<dbReference type="RefSeq" id="WP_126520829.1">
    <property type="nucleotide sequence ID" value="NZ_RXNU01000006.1"/>
</dbReference>
<dbReference type="Proteomes" id="UP000267448">
    <property type="component" value="Unassembled WGS sequence"/>
</dbReference>
<name>A0A3S0IMN9_9GAMM</name>
<evidence type="ECO:0000256" key="1">
    <source>
        <dbReference type="SAM" id="MobiDB-lite"/>
    </source>
</evidence>
<dbReference type="OrthoDB" id="6399991at2"/>